<feature type="domain" description="Amidohydrolase-related" evidence="2">
    <location>
        <begin position="82"/>
        <end position="430"/>
    </location>
</feature>
<dbReference type="AlphaFoldDB" id="A0A917GG78"/>
<proteinExistence type="predicted"/>
<organism evidence="3 4">
    <name type="scientific">Bizionia arctica</name>
    <dbReference type="NCBI Taxonomy" id="1495645"/>
    <lineage>
        <taxon>Bacteria</taxon>
        <taxon>Pseudomonadati</taxon>
        <taxon>Bacteroidota</taxon>
        <taxon>Flavobacteriia</taxon>
        <taxon>Flavobacteriales</taxon>
        <taxon>Flavobacteriaceae</taxon>
        <taxon>Bizionia</taxon>
    </lineage>
</organism>
<name>A0A917GG78_9FLAO</name>
<reference evidence="3" key="2">
    <citation type="submission" date="2020-09" db="EMBL/GenBank/DDBJ databases">
        <authorList>
            <person name="Sun Q."/>
            <person name="Zhou Y."/>
        </authorList>
    </citation>
    <scope>NUCLEOTIDE SEQUENCE</scope>
    <source>
        <strain evidence="3">CGMCC 1.12751</strain>
    </source>
</reference>
<sequence>MNHKTFILGFLTVVFTSLTINAQFHFETYALQNVNIIDVNTQQILSDYTIVIHKDLISNILPSKDYVSNDSIQSINTVKGKFVVPGLIDAHVHFATDPTAERRDEAEKVLQEMLLSGITSVRDMAGDTRALSSLSRDAWVGDIDAPNIYYSSLMAGTTFFADPRTIASAQGGKSGEMPYMKAIDDNSNISLEVAQAIGTGAHGIKLYANLTPKQINKIVEEAKKQHIPVWSHAAHNPTKPSEIIPSGVISVSHANLLLYENVMENKELVNSWKAHEATENDALYWDEEFNALDFSNIYNLMIKYDVVFDPTLTVFERYNEKQETKWLYQISKRMIKQAHEAGVKVAAGSDSDQATFVQYEMKLLVNESDFSPMDALVSATKYAAMATGILKDEGTIEKGKKANLLFLNSNPIDNVDHIDTVYLVIKNGKLYNSN</sequence>
<dbReference type="Pfam" id="PF01979">
    <property type="entry name" value="Amidohydro_1"/>
    <property type="match status" value="1"/>
</dbReference>
<reference evidence="3" key="1">
    <citation type="journal article" date="2014" name="Int. J. Syst. Evol. Microbiol.">
        <title>Complete genome sequence of Corynebacterium casei LMG S-19264T (=DSM 44701T), isolated from a smear-ripened cheese.</title>
        <authorList>
            <consortium name="US DOE Joint Genome Institute (JGI-PGF)"/>
            <person name="Walter F."/>
            <person name="Albersmeier A."/>
            <person name="Kalinowski J."/>
            <person name="Ruckert C."/>
        </authorList>
    </citation>
    <scope>NUCLEOTIDE SEQUENCE</scope>
    <source>
        <strain evidence="3">CGMCC 1.12751</strain>
    </source>
</reference>
<dbReference type="GO" id="GO:0016810">
    <property type="term" value="F:hydrolase activity, acting on carbon-nitrogen (but not peptide) bonds"/>
    <property type="evidence" value="ECO:0007669"/>
    <property type="project" value="InterPro"/>
</dbReference>
<dbReference type="Gene3D" id="1.20.58.520">
    <property type="entry name" value="Amidohydrolase"/>
    <property type="match status" value="1"/>
</dbReference>
<keyword evidence="4" id="KW-1185">Reference proteome</keyword>
<dbReference type="InterPro" id="IPR011059">
    <property type="entry name" value="Metal-dep_hydrolase_composite"/>
</dbReference>
<gene>
    <name evidence="3" type="ORF">GCM10010976_13950</name>
</gene>
<dbReference type="Gene3D" id="2.30.40.10">
    <property type="entry name" value="Urease, subunit C, domain 1"/>
    <property type="match status" value="1"/>
</dbReference>
<dbReference type="InterPro" id="IPR051781">
    <property type="entry name" value="Metallo-dep_Hydrolase"/>
</dbReference>
<dbReference type="RefSeq" id="WP_188463263.1">
    <property type="nucleotide sequence ID" value="NZ_BMFQ01000002.1"/>
</dbReference>
<evidence type="ECO:0000259" key="2">
    <source>
        <dbReference type="Pfam" id="PF01979"/>
    </source>
</evidence>
<dbReference type="Proteomes" id="UP000625976">
    <property type="component" value="Unassembled WGS sequence"/>
</dbReference>
<comment type="caution">
    <text evidence="3">The sequence shown here is derived from an EMBL/GenBank/DDBJ whole genome shotgun (WGS) entry which is preliminary data.</text>
</comment>
<feature type="chain" id="PRO_5037321694" evidence="1">
    <location>
        <begin position="23"/>
        <end position="434"/>
    </location>
</feature>
<dbReference type="Gene3D" id="3.30.110.90">
    <property type="entry name" value="Amidohydrolase"/>
    <property type="match status" value="1"/>
</dbReference>
<feature type="signal peptide" evidence="1">
    <location>
        <begin position="1"/>
        <end position="22"/>
    </location>
</feature>
<dbReference type="SUPFAM" id="SSF51556">
    <property type="entry name" value="Metallo-dependent hydrolases"/>
    <property type="match status" value="1"/>
</dbReference>
<dbReference type="PANTHER" id="PTHR43135">
    <property type="entry name" value="ALPHA-D-RIBOSE 1-METHYLPHOSPHONATE 5-TRIPHOSPHATE DIPHOSPHATASE"/>
    <property type="match status" value="1"/>
</dbReference>
<evidence type="ECO:0000313" key="4">
    <source>
        <dbReference type="Proteomes" id="UP000625976"/>
    </source>
</evidence>
<keyword evidence="1" id="KW-0732">Signal</keyword>
<evidence type="ECO:0000313" key="3">
    <source>
        <dbReference type="EMBL" id="GGG43632.1"/>
    </source>
</evidence>
<evidence type="ECO:0000256" key="1">
    <source>
        <dbReference type="SAM" id="SignalP"/>
    </source>
</evidence>
<dbReference type="InterPro" id="IPR032466">
    <property type="entry name" value="Metal_Hydrolase"/>
</dbReference>
<dbReference type="Gene3D" id="3.40.50.10910">
    <property type="entry name" value="Amidohydrolase"/>
    <property type="match status" value="1"/>
</dbReference>
<accession>A0A917GG78</accession>
<dbReference type="InterPro" id="IPR006680">
    <property type="entry name" value="Amidohydro-rel"/>
</dbReference>
<dbReference type="SUPFAM" id="SSF51338">
    <property type="entry name" value="Composite domain of metallo-dependent hydrolases"/>
    <property type="match status" value="1"/>
</dbReference>
<dbReference type="EMBL" id="BMFQ01000002">
    <property type="protein sequence ID" value="GGG43632.1"/>
    <property type="molecule type" value="Genomic_DNA"/>
</dbReference>
<dbReference type="PANTHER" id="PTHR43135:SF3">
    <property type="entry name" value="ALPHA-D-RIBOSE 1-METHYLPHOSPHONATE 5-TRIPHOSPHATE DIPHOSPHATASE"/>
    <property type="match status" value="1"/>
</dbReference>
<protein>
    <submittedName>
        <fullName evidence="3">Amidohydrolase</fullName>
    </submittedName>
</protein>